<evidence type="ECO:0000313" key="3">
    <source>
        <dbReference type="EMBL" id="KAK0460239.1"/>
    </source>
</evidence>
<dbReference type="Proteomes" id="UP001175211">
    <property type="component" value="Unassembled WGS sequence"/>
</dbReference>
<dbReference type="Pfam" id="PF20149">
    <property type="entry name" value="DUF6532"/>
    <property type="match status" value="1"/>
</dbReference>
<feature type="region of interest" description="Disordered" evidence="1">
    <location>
        <begin position="150"/>
        <end position="229"/>
    </location>
</feature>
<feature type="region of interest" description="Disordered" evidence="1">
    <location>
        <begin position="78"/>
        <end position="131"/>
    </location>
</feature>
<organism evidence="3 4">
    <name type="scientific">Armillaria tabescens</name>
    <name type="common">Ringless honey mushroom</name>
    <name type="synonym">Agaricus tabescens</name>
    <dbReference type="NCBI Taxonomy" id="1929756"/>
    <lineage>
        <taxon>Eukaryota</taxon>
        <taxon>Fungi</taxon>
        <taxon>Dikarya</taxon>
        <taxon>Basidiomycota</taxon>
        <taxon>Agaricomycotina</taxon>
        <taxon>Agaricomycetes</taxon>
        <taxon>Agaricomycetidae</taxon>
        <taxon>Agaricales</taxon>
        <taxon>Marasmiineae</taxon>
        <taxon>Physalacriaceae</taxon>
        <taxon>Desarmillaria</taxon>
    </lineage>
</organism>
<keyword evidence="4" id="KW-1185">Reference proteome</keyword>
<feature type="compositionally biased region" description="Basic residues" evidence="1">
    <location>
        <begin position="12"/>
        <end position="21"/>
    </location>
</feature>
<feature type="compositionally biased region" description="Polar residues" evidence="1">
    <location>
        <begin position="93"/>
        <end position="106"/>
    </location>
</feature>
<dbReference type="InterPro" id="IPR045341">
    <property type="entry name" value="DUF6532"/>
</dbReference>
<feature type="domain" description="DUF6532" evidence="2">
    <location>
        <begin position="246"/>
        <end position="411"/>
    </location>
</feature>
<feature type="compositionally biased region" description="Low complexity" evidence="1">
    <location>
        <begin position="154"/>
        <end position="165"/>
    </location>
</feature>
<name>A0AA39KI03_ARMTA</name>
<feature type="compositionally biased region" description="Polar residues" evidence="1">
    <location>
        <begin position="213"/>
        <end position="224"/>
    </location>
</feature>
<dbReference type="AlphaFoldDB" id="A0AA39KI03"/>
<feature type="region of interest" description="Disordered" evidence="1">
    <location>
        <begin position="1"/>
        <end position="27"/>
    </location>
</feature>
<protein>
    <recommendedName>
        <fullName evidence="2">DUF6532 domain-containing protein</fullName>
    </recommendedName>
</protein>
<proteinExistence type="predicted"/>
<comment type="caution">
    <text evidence="3">The sequence shown here is derived from an EMBL/GenBank/DDBJ whole genome shotgun (WGS) entry which is preliminary data.</text>
</comment>
<dbReference type="RefSeq" id="XP_060332365.1">
    <property type="nucleotide sequence ID" value="XM_060469531.1"/>
</dbReference>
<dbReference type="GeneID" id="85353079"/>
<accession>A0AA39KI03</accession>
<feature type="compositionally biased region" description="Acidic residues" evidence="1">
    <location>
        <begin position="465"/>
        <end position="477"/>
    </location>
</feature>
<feature type="region of interest" description="Disordered" evidence="1">
    <location>
        <begin position="458"/>
        <end position="484"/>
    </location>
</feature>
<gene>
    <name evidence="3" type="ORF">EV420DRAFT_1478756</name>
</gene>
<evidence type="ECO:0000313" key="4">
    <source>
        <dbReference type="Proteomes" id="UP001175211"/>
    </source>
</evidence>
<reference evidence="3" key="1">
    <citation type="submission" date="2023-06" db="EMBL/GenBank/DDBJ databases">
        <authorList>
            <consortium name="Lawrence Berkeley National Laboratory"/>
            <person name="Ahrendt S."/>
            <person name="Sahu N."/>
            <person name="Indic B."/>
            <person name="Wong-Bajracharya J."/>
            <person name="Merenyi Z."/>
            <person name="Ke H.-M."/>
            <person name="Monk M."/>
            <person name="Kocsube S."/>
            <person name="Drula E."/>
            <person name="Lipzen A."/>
            <person name="Balint B."/>
            <person name="Henrissat B."/>
            <person name="Andreopoulos B."/>
            <person name="Martin F.M."/>
            <person name="Harder C.B."/>
            <person name="Rigling D."/>
            <person name="Ford K.L."/>
            <person name="Foster G.D."/>
            <person name="Pangilinan J."/>
            <person name="Papanicolaou A."/>
            <person name="Barry K."/>
            <person name="LaButti K."/>
            <person name="Viragh M."/>
            <person name="Koriabine M."/>
            <person name="Yan M."/>
            <person name="Riley R."/>
            <person name="Champramary S."/>
            <person name="Plett K.L."/>
            <person name="Tsai I.J."/>
            <person name="Slot J."/>
            <person name="Sipos G."/>
            <person name="Plett J."/>
            <person name="Nagy L.G."/>
            <person name="Grigoriev I.V."/>
        </authorList>
    </citation>
    <scope>NUCLEOTIDE SEQUENCE</scope>
    <source>
        <strain evidence="3">CCBAS 213</strain>
    </source>
</reference>
<sequence>MAESDSDVPSKRTSRPSKKQTKLNQNVSIVENKKLQAAIEKLQKQNLELQKKQVLQDKANRLLRENYADEYSRAHNGCQLSDLESEDDDTPSGRLSFSSSIQSKGLISTPPRKLRKAGQPRIPASPPSPELQMMEIPHIDFRSSSFHRICNQKSSPLPGDSDSLSEVNNHFMTNPTPLQTATVQHSEPERDPNSSASDNPVQVAGSKHARSPQAPTSESDTPSNAKKARIAKVAAGSKGVNQCDYDDTEVERTWLQELSDEACEEFGEVYELTRAHVRGAMKSDMKALVVATYSFAISTKKVTIEQNKKKYVMLATCGAFTCKEPKALRRRFKNRIIPMVITEHFFGHSKAPGIIWEDDFADVKVETLALVMTILEHCIEEWADGTFKAQKLNDITQTPQYLTHLKDVKAWCSGDATVTGNICRLWAMKGRTHADVQPKQISDGFIDDAEKERLVADLQGRTGETDSEAEADDEEEGDIVKSEE</sequence>
<feature type="compositionally biased region" description="Polar residues" evidence="1">
    <location>
        <begin position="166"/>
        <end position="185"/>
    </location>
</feature>
<evidence type="ECO:0000256" key="1">
    <source>
        <dbReference type="SAM" id="MobiDB-lite"/>
    </source>
</evidence>
<evidence type="ECO:0000259" key="2">
    <source>
        <dbReference type="Pfam" id="PF20149"/>
    </source>
</evidence>
<dbReference type="EMBL" id="JAUEPS010000013">
    <property type="protein sequence ID" value="KAK0460239.1"/>
    <property type="molecule type" value="Genomic_DNA"/>
</dbReference>